<dbReference type="InterPro" id="IPR011044">
    <property type="entry name" value="Quino_amine_DH_bsu"/>
</dbReference>
<dbReference type="SUPFAM" id="SSF50969">
    <property type="entry name" value="YVTN repeat-like/Quinoprotein amine dehydrogenase"/>
    <property type="match status" value="1"/>
</dbReference>
<dbReference type="EMBL" id="AP014633">
    <property type="protein sequence ID" value="BAP55561.1"/>
    <property type="molecule type" value="Genomic_DNA"/>
</dbReference>
<evidence type="ECO:0000256" key="1">
    <source>
        <dbReference type="SAM" id="SignalP"/>
    </source>
</evidence>
<dbReference type="AlphaFoldDB" id="A0A090BUR4"/>
<keyword evidence="3" id="KW-1185">Reference proteome</keyword>
<evidence type="ECO:0000313" key="2">
    <source>
        <dbReference type="EMBL" id="BAP55561.1"/>
    </source>
</evidence>
<feature type="chain" id="PRO_5001853284" description="Secreted protein" evidence="1">
    <location>
        <begin position="35"/>
        <end position="504"/>
    </location>
</feature>
<proteinExistence type="predicted"/>
<reference evidence="2" key="1">
    <citation type="journal article" date="2014" name="ISME J.">
        <title>Ecophysiology of Thioploca ingrica as revealed by the complete genome sequence supplemented with proteomic evidence.</title>
        <authorList>
            <person name="Kojima H."/>
            <person name="Ogura Y."/>
            <person name="Yamamoto N."/>
            <person name="Togashi T."/>
            <person name="Mori H."/>
            <person name="Watanabe T."/>
            <person name="Nemoto F."/>
            <person name="Kurokawa K."/>
            <person name="Hayashi T."/>
            <person name="Fukui M."/>
        </authorList>
    </citation>
    <scope>NUCLEOTIDE SEQUENCE [LARGE SCALE GENOMIC DNA]</scope>
</reference>
<organism evidence="2 3">
    <name type="scientific">Thioploca ingrica</name>
    <dbReference type="NCBI Taxonomy" id="40754"/>
    <lineage>
        <taxon>Bacteria</taxon>
        <taxon>Pseudomonadati</taxon>
        <taxon>Pseudomonadota</taxon>
        <taxon>Gammaproteobacteria</taxon>
        <taxon>Thiotrichales</taxon>
        <taxon>Thiotrichaceae</taxon>
        <taxon>Thioploca</taxon>
    </lineage>
</organism>
<feature type="signal peptide" evidence="1">
    <location>
        <begin position="1"/>
        <end position="34"/>
    </location>
</feature>
<dbReference type="HOGENOM" id="CLU_540717_0_0_6"/>
<evidence type="ECO:0008006" key="4">
    <source>
        <dbReference type="Google" id="ProtNLM"/>
    </source>
</evidence>
<evidence type="ECO:0000313" key="3">
    <source>
        <dbReference type="Proteomes" id="UP000031623"/>
    </source>
</evidence>
<dbReference type="KEGG" id="tig:THII_1264"/>
<dbReference type="Proteomes" id="UP000031623">
    <property type="component" value="Chromosome"/>
</dbReference>
<keyword evidence="1" id="KW-0732">Signal</keyword>
<name>A0A090BUR4_9GAMM</name>
<accession>A0A090BUR4</accession>
<protein>
    <recommendedName>
        <fullName evidence="4">Secreted protein</fullName>
    </recommendedName>
</protein>
<sequence>MLFKNMTTPPPKKQRAYRGYIIVCLILSISNTSAEEPTTTELITNGNFELGNWNGWTITTEVGQGITSGFFLSRPGTNTRISGKSTSSNLAGGNSYMVTDQNGPGINSITQKFTVPENTTAVTLDFQMFVNSYSEPQKIINPWGLYLSGNNQHARIDILRADAAPFDTSATVVLRNLYIGANYGAYAHNYTSYSFDITDTVITPGEYILRFAEVDNQNYFNLGVDNVSIKATIVETPEEPIVNNPSPAGCQLYGVQDNGLNNSEFFTLQETGQTNTFATQPGYDIESLAIHPIQHWLYGISSGDVDAGKEKGYLYRIDAMNGELYPVGKVKNETMDFDDVDSLSFNRNDNTLWGWAKGYGLIQINSLTAQATLELPSLVQIEGLTWDISGNLLYGAQGTTLWVYDKTNHSIDKHDCVLPGQVEGLEMIQHPDLNGGSPFLLIGIHNNPRHNLVGIDLNTCDMVIETPVSYNDVEGLAFEPKTCINTELPPLPKPVYSIQFQPYK</sequence>
<dbReference type="STRING" id="40754.THII_1264"/>
<gene>
    <name evidence="2" type="ORF">THII_1264</name>
</gene>